<name>A0A367XP27_9ASCO</name>
<proteinExistence type="predicted"/>
<accession>A0A367XP27</accession>
<dbReference type="Gene3D" id="2.40.50.770">
    <property type="entry name" value="RecQ-mediated genome instability protein Rmi1, C-terminal domain"/>
    <property type="match status" value="1"/>
</dbReference>
<dbReference type="EMBL" id="QLNQ01000030">
    <property type="protein sequence ID" value="RCK54522.1"/>
    <property type="molecule type" value="Genomic_DNA"/>
</dbReference>
<dbReference type="OrthoDB" id="341511at2759"/>
<dbReference type="InterPro" id="IPR013894">
    <property type="entry name" value="RMI1_OB"/>
</dbReference>
<dbReference type="Proteomes" id="UP000253472">
    <property type="component" value="Unassembled WGS sequence"/>
</dbReference>
<dbReference type="AlphaFoldDB" id="A0A367XP27"/>
<evidence type="ECO:0000259" key="1">
    <source>
        <dbReference type="Pfam" id="PF08585"/>
    </source>
</evidence>
<feature type="domain" description="RecQ mediated genome instability protein 1 OB-fold" evidence="1">
    <location>
        <begin position="6"/>
        <end position="144"/>
    </location>
</feature>
<reference evidence="2 3" key="1">
    <citation type="submission" date="2018-06" db="EMBL/GenBank/DDBJ databases">
        <title>Whole genome sequencing of Candida tropicalis (genome annotated by CSBL at Korea University).</title>
        <authorList>
            <person name="Ahn J."/>
        </authorList>
    </citation>
    <scope>NUCLEOTIDE SEQUENCE [LARGE SCALE GENOMIC DNA]</scope>
    <source>
        <strain evidence="2 3">ATCC 20962</strain>
    </source>
</reference>
<evidence type="ECO:0000313" key="3">
    <source>
        <dbReference type="Proteomes" id="UP000253472"/>
    </source>
</evidence>
<keyword evidence="3" id="KW-1185">Reference proteome</keyword>
<evidence type="ECO:0000313" key="2">
    <source>
        <dbReference type="EMBL" id="RCK54522.1"/>
    </source>
</evidence>
<gene>
    <name evidence="2" type="ORF">Cantr_04544</name>
</gene>
<organism evidence="2 3">
    <name type="scientific">Candida viswanathii</name>
    <dbReference type="NCBI Taxonomy" id="5486"/>
    <lineage>
        <taxon>Eukaryota</taxon>
        <taxon>Fungi</taxon>
        <taxon>Dikarya</taxon>
        <taxon>Ascomycota</taxon>
        <taxon>Saccharomycotina</taxon>
        <taxon>Pichiomycetes</taxon>
        <taxon>Debaryomycetaceae</taxon>
        <taxon>Candida/Lodderomyces clade</taxon>
        <taxon>Candida</taxon>
    </lineage>
</organism>
<dbReference type="STRING" id="5486.A0A367XP27"/>
<comment type="caution">
    <text evidence="2">The sequence shown here is derived from an EMBL/GenBank/DDBJ whole genome shotgun (WGS) entry which is preliminary data.</text>
</comment>
<dbReference type="Pfam" id="PF08585">
    <property type="entry name" value="RMI1_N_C"/>
    <property type="match status" value="1"/>
</dbReference>
<dbReference type="InterPro" id="IPR042470">
    <property type="entry name" value="RMI1_N_C_sf"/>
</dbReference>
<sequence>MDESTLANATTYRIIWIENVSKSKITQLEEWKELGDPNKSAVDRVKRRIITEVNLDADDDQDGAPTSSNDTYKLYLEDVSNKKVTQAYEKEPLRFLRVSNTGTPLPLKLGGRLRVKEGTPAYNGVLLLSNKHCQYQGINSDDLDYVSILNYGIIKKHIDWLLL</sequence>
<protein>
    <recommendedName>
        <fullName evidence="1">RecQ mediated genome instability protein 1 OB-fold domain-containing protein</fullName>
    </recommendedName>
</protein>